<proteinExistence type="predicted"/>
<dbReference type="Proteomes" id="UP001412067">
    <property type="component" value="Unassembled WGS sequence"/>
</dbReference>
<evidence type="ECO:0000313" key="2">
    <source>
        <dbReference type="Proteomes" id="UP001412067"/>
    </source>
</evidence>
<sequence>MDRSEPSFVPEWYRGTGSSSITSSNFSLHTCSSHSASDELNSQFSSRNRFSMTVCDHDTPRSLSFTDRIRTSSCFHVSSKSNGFMGREKDLPSRAYISSGRSHRDRNWDREKDLVDGFSTYTESLIGTKSRKEYLRRSHSMASRSLGDPWIKRSVYDSSNGIPSMGSISKSSFERDFPSLGVEEKNVGSDVARVVSPGLSAAIHNLPLTASIIVGSDGWTSALAEVPRIVSSVPPSSSAMGNASTGLNMAETLAQAPSRVCTTPQLPNDSQKIEELQRLQILKLRPVTPTMPKNLRRTTNYVSFFLRKSKSLEVLKTLYGEPFIVMAYRKTPAGEGEEWEAGLPSTFDVVH</sequence>
<keyword evidence="2" id="KW-1185">Reference proteome</keyword>
<accession>A0ABR2N4V3</accession>
<name>A0ABR2N4V3_9ASPA</name>
<evidence type="ECO:0000313" key="1">
    <source>
        <dbReference type="EMBL" id="KAK8971154.1"/>
    </source>
</evidence>
<dbReference type="PANTHER" id="PTHR34112">
    <property type="entry name" value="C-JUN-AMINO-TERMINAL KINASE-INTERACTING PROTEIN"/>
    <property type="match status" value="1"/>
</dbReference>
<organism evidence="1 2">
    <name type="scientific">Platanthera guangdongensis</name>
    <dbReference type="NCBI Taxonomy" id="2320717"/>
    <lineage>
        <taxon>Eukaryota</taxon>
        <taxon>Viridiplantae</taxon>
        <taxon>Streptophyta</taxon>
        <taxon>Embryophyta</taxon>
        <taxon>Tracheophyta</taxon>
        <taxon>Spermatophyta</taxon>
        <taxon>Magnoliopsida</taxon>
        <taxon>Liliopsida</taxon>
        <taxon>Asparagales</taxon>
        <taxon>Orchidaceae</taxon>
        <taxon>Orchidoideae</taxon>
        <taxon>Orchideae</taxon>
        <taxon>Orchidinae</taxon>
        <taxon>Platanthera</taxon>
    </lineage>
</organism>
<reference evidence="1 2" key="1">
    <citation type="journal article" date="2022" name="Nat. Plants">
        <title>Genomes of leafy and leafless Platanthera orchids illuminate the evolution of mycoheterotrophy.</title>
        <authorList>
            <person name="Li M.H."/>
            <person name="Liu K.W."/>
            <person name="Li Z."/>
            <person name="Lu H.C."/>
            <person name="Ye Q.L."/>
            <person name="Zhang D."/>
            <person name="Wang J.Y."/>
            <person name="Li Y.F."/>
            <person name="Zhong Z.M."/>
            <person name="Liu X."/>
            <person name="Yu X."/>
            <person name="Liu D.K."/>
            <person name="Tu X.D."/>
            <person name="Liu B."/>
            <person name="Hao Y."/>
            <person name="Liao X.Y."/>
            <person name="Jiang Y.T."/>
            <person name="Sun W.H."/>
            <person name="Chen J."/>
            <person name="Chen Y.Q."/>
            <person name="Ai Y."/>
            <person name="Zhai J.W."/>
            <person name="Wu S.S."/>
            <person name="Zhou Z."/>
            <person name="Hsiao Y.Y."/>
            <person name="Wu W.L."/>
            <person name="Chen Y.Y."/>
            <person name="Lin Y.F."/>
            <person name="Hsu J.L."/>
            <person name="Li C.Y."/>
            <person name="Wang Z.W."/>
            <person name="Zhao X."/>
            <person name="Zhong W.Y."/>
            <person name="Ma X.K."/>
            <person name="Ma L."/>
            <person name="Huang J."/>
            <person name="Chen G.Z."/>
            <person name="Huang M.Z."/>
            <person name="Huang L."/>
            <person name="Peng D.H."/>
            <person name="Luo Y.B."/>
            <person name="Zou S.Q."/>
            <person name="Chen S.P."/>
            <person name="Lan S."/>
            <person name="Tsai W.C."/>
            <person name="Van de Peer Y."/>
            <person name="Liu Z.J."/>
        </authorList>
    </citation>
    <scope>NUCLEOTIDE SEQUENCE [LARGE SCALE GENOMIC DNA]</scope>
    <source>
        <strain evidence="1">Lor288</strain>
    </source>
</reference>
<gene>
    <name evidence="1" type="ORF">KSP40_PGU020777</name>
</gene>
<dbReference type="PANTHER" id="PTHR34112:SF13">
    <property type="entry name" value="OS04G0448200 PROTEIN"/>
    <property type="match status" value="1"/>
</dbReference>
<comment type="caution">
    <text evidence="1">The sequence shown here is derived from an EMBL/GenBank/DDBJ whole genome shotgun (WGS) entry which is preliminary data.</text>
</comment>
<dbReference type="EMBL" id="JBBWWR010000001">
    <property type="protein sequence ID" value="KAK8971154.1"/>
    <property type="molecule type" value="Genomic_DNA"/>
</dbReference>
<protein>
    <submittedName>
        <fullName evidence="1">Uncharacterized protein</fullName>
    </submittedName>
</protein>